<evidence type="ECO:0000256" key="7">
    <source>
        <dbReference type="SAM" id="Phobius"/>
    </source>
</evidence>
<dbReference type="InterPro" id="IPR020846">
    <property type="entry name" value="MFS_dom"/>
</dbReference>
<accession>A0A939JJP9</accession>
<evidence type="ECO:0000256" key="5">
    <source>
        <dbReference type="ARBA" id="ARBA00022989"/>
    </source>
</evidence>
<keyword evidence="4 7" id="KW-0812">Transmembrane</keyword>
<gene>
    <name evidence="9" type="ORF">J0695_22235</name>
</gene>
<feature type="transmembrane region" description="Helical" evidence="7">
    <location>
        <begin position="256"/>
        <end position="281"/>
    </location>
</feature>
<feature type="domain" description="Major facilitator superfamily (MFS) profile" evidence="8">
    <location>
        <begin position="224"/>
        <end position="438"/>
    </location>
</feature>
<dbReference type="Proteomes" id="UP000664167">
    <property type="component" value="Unassembled WGS sequence"/>
</dbReference>
<dbReference type="AlphaFoldDB" id="A0A939JJP9"/>
<evidence type="ECO:0000256" key="6">
    <source>
        <dbReference type="ARBA" id="ARBA00023136"/>
    </source>
</evidence>
<dbReference type="PANTHER" id="PTHR23517">
    <property type="entry name" value="RESISTANCE PROTEIN MDTM, PUTATIVE-RELATED-RELATED"/>
    <property type="match status" value="1"/>
</dbReference>
<evidence type="ECO:0000313" key="10">
    <source>
        <dbReference type="Proteomes" id="UP000664167"/>
    </source>
</evidence>
<evidence type="ECO:0000259" key="8">
    <source>
        <dbReference type="PROSITE" id="PS50850"/>
    </source>
</evidence>
<keyword evidence="10" id="KW-1185">Reference proteome</keyword>
<feature type="transmembrane region" description="Helical" evidence="7">
    <location>
        <begin position="225"/>
        <end position="250"/>
    </location>
</feature>
<reference evidence="9" key="1">
    <citation type="submission" date="2021-03" db="EMBL/GenBank/DDBJ databases">
        <title>Streptomyces poriferae sp. nov., a novel marine sponge-derived Actinobacteria species with anti-MRSA activity.</title>
        <authorList>
            <person name="Sandoval-Powers M."/>
            <person name="Kralova S."/>
            <person name="Nguyen G.-S."/>
            <person name="Fawwal D."/>
            <person name="Degnes K."/>
            <person name="Klinkenberg G."/>
            <person name="Sletta H."/>
            <person name="Wentzel A."/>
            <person name="Liles M.R."/>
        </authorList>
    </citation>
    <scope>NUCLEOTIDE SEQUENCE</scope>
    <source>
        <strain evidence="9">DSM 41794</strain>
    </source>
</reference>
<dbReference type="InterPro" id="IPR011701">
    <property type="entry name" value="MFS"/>
</dbReference>
<evidence type="ECO:0000256" key="1">
    <source>
        <dbReference type="ARBA" id="ARBA00004651"/>
    </source>
</evidence>
<proteinExistence type="predicted"/>
<feature type="transmembrane region" description="Helical" evidence="7">
    <location>
        <begin position="318"/>
        <end position="339"/>
    </location>
</feature>
<dbReference type="InterPro" id="IPR036259">
    <property type="entry name" value="MFS_trans_sf"/>
</dbReference>
<protein>
    <submittedName>
        <fullName evidence="9">MFS transporter</fullName>
    </submittedName>
</protein>
<feature type="transmembrane region" description="Helical" evidence="7">
    <location>
        <begin position="293"/>
        <end position="312"/>
    </location>
</feature>
<feature type="transmembrane region" description="Helical" evidence="7">
    <location>
        <begin position="56"/>
        <end position="80"/>
    </location>
</feature>
<keyword evidence="2" id="KW-0813">Transport</keyword>
<organism evidence="9 10">
    <name type="scientific">Streptomyces beijiangensis</name>
    <dbReference type="NCBI Taxonomy" id="163361"/>
    <lineage>
        <taxon>Bacteria</taxon>
        <taxon>Bacillati</taxon>
        <taxon>Actinomycetota</taxon>
        <taxon>Actinomycetes</taxon>
        <taxon>Kitasatosporales</taxon>
        <taxon>Streptomycetaceae</taxon>
        <taxon>Streptomyces</taxon>
    </lineage>
</organism>
<comment type="caution">
    <text evidence="9">The sequence shown here is derived from an EMBL/GenBank/DDBJ whole genome shotgun (WGS) entry which is preliminary data.</text>
</comment>
<dbReference type="Gene3D" id="1.20.1250.20">
    <property type="entry name" value="MFS general substrate transporter like domains"/>
    <property type="match status" value="1"/>
</dbReference>
<dbReference type="GO" id="GO:0005886">
    <property type="term" value="C:plasma membrane"/>
    <property type="evidence" value="ECO:0007669"/>
    <property type="project" value="UniProtKB-SubCell"/>
</dbReference>
<dbReference type="PANTHER" id="PTHR23517:SF2">
    <property type="entry name" value="MULTIDRUG RESISTANCE PROTEIN MDTH"/>
    <property type="match status" value="1"/>
</dbReference>
<feature type="transmembrane region" description="Helical" evidence="7">
    <location>
        <begin position="389"/>
        <end position="408"/>
    </location>
</feature>
<feature type="transmembrane region" description="Helical" evidence="7">
    <location>
        <begin position="29"/>
        <end position="50"/>
    </location>
</feature>
<dbReference type="GO" id="GO:0022857">
    <property type="term" value="F:transmembrane transporter activity"/>
    <property type="evidence" value="ECO:0007669"/>
    <property type="project" value="InterPro"/>
</dbReference>
<keyword evidence="3" id="KW-1003">Cell membrane</keyword>
<dbReference type="EMBL" id="JAFLRJ010000210">
    <property type="protein sequence ID" value="MBO0514490.1"/>
    <property type="molecule type" value="Genomic_DNA"/>
</dbReference>
<comment type="subcellular location">
    <subcellularLocation>
        <location evidence="1">Cell membrane</location>
        <topology evidence="1">Multi-pass membrane protein</topology>
    </subcellularLocation>
</comment>
<feature type="transmembrane region" description="Helical" evidence="7">
    <location>
        <begin position="182"/>
        <end position="204"/>
    </location>
</feature>
<dbReference type="RefSeq" id="WP_206963890.1">
    <property type="nucleotide sequence ID" value="NZ_BAAAJJ010000002.1"/>
</dbReference>
<evidence type="ECO:0000256" key="4">
    <source>
        <dbReference type="ARBA" id="ARBA00022692"/>
    </source>
</evidence>
<name>A0A939JJP9_9ACTN</name>
<dbReference type="PROSITE" id="PS50850">
    <property type="entry name" value="MFS"/>
    <property type="match status" value="1"/>
</dbReference>
<dbReference type="InterPro" id="IPR050171">
    <property type="entry name" value="MFS_Transporters"/>
</dbReference>
<dbReference type="Pfam" id="PF07690">
    <property type="entry name" value="MFS_1"/>
    <property type="match status" value="1"/>
</dbReference>
<feature type="transmembrane region" description="Helical" evidence="7">
    <location>
        <begin position="360"/>
        <end position="383"/>
    </location>
</feature>
<evidence type="ECO:0000313" key="9">
    <source>
        <dbReference type="EMBL" id="MBO0514490.1"/>
    </source>
</evidence>
<dbReference type="SUPFAM" id="SSF103473">
    <property type="entry name" value="MFS general substrate transporter"/>
    <property type="match status" value="1"/>
</dbReference>
<evidence type="ECO:0000256" key="3">
    <source>
        <dbReference type="ARBA" id="ARBA00022475"/>
    </source>
</evidence>
<sequence length="438" mass="44939">MARTKRTNRAAGINRAAGATRIAGERRMLVAMAVDATGSGMYVPFSLVFFHHITGLSFATVGLVLTVVGLAGLGALPLAGSAVDRFGAHRVQLVLYGIRGAGFLLYPFAHSLPAFAAVALMTSFGDRAFPAVQQSLIGEIAQGTDRDRLQASSRALRNGGLGAGALLASLIVTLAGDTGFTAAAWLNAASFAAAALLMRGVRVVRCIPAVRPQAGYGLVLRDRPFLALTFANFLNALGYASLAILFPLYITTSLRGPAAISGAAFTLNTVLCAAGGVLVAARVRSRGARRTRSAALGSVLFAAAFVALVALGTLRPGAVWLTGAALLAITVLYTLGELVHSPSAGALSVAAAPAALRGRYMAAYQLSWSLSAAVAPSLFTVLFDMDGRLPWLLLAGTSLAAAVLLLRLERVLPKSAVHPMAPAAVAGSPRPAQVTAAA</sequence>
<keyword evidence="5 7" id="KW-1133">Transmembrane helix</keyword>
<keyword evidence="6 7" id="KW-0472">Membrane</keyword>
<evidence type="ECO:0000256" key="2">
    <source>
        <dbReference type="ARBA" id="ARBA00022448"/>
    </source>
</evidence>